<keyword evidence="6 8" id="KW-1133">Transmembrane helix</keyword>
<evidence type="ECO:0000256" key="3">
    <source>
        <dbReference type="ARBA" id="ARBA00022448"/>
    </source>
</evidence>
<evidence type="ECO:0000313" key="9">
    <source>
        <dbReference type="EMBL" id="GLY90503.1"/>
    </source>
</evidence>
<feature type="transmembrane region" description="Helical" evidence="8">
    <location>
        <begin position="204"/>
        <end position="226"/>
    </location>
</feature>
<evidence type="ECO:0000256" key="2">
    <source>
        <dbReference type="ARBA" id="ARBA00009142"/>
    </source>
</evidence>
<keyword evidence="10" id="KW-1185">Reference proteome</keyword>
<keyword evidence="5 8" id="KW-0812">Transmembrane</keyword>
<feature type="transmembrane region" description="Helical" evidence="8">
    <location>
        <begin position="232"/>
        <end position="250"/>
    </location>
</feature>
<protein>
    <recommendedName>
        <fullName evidence="8">Probable membrane transporter protein</fullName>
    </recommendedName>
</protein>
<dbReference type="AlphaFoldDB" id="A0A9W6VYV6"/>
<dbReference type="Proteomes" id="UP001165074">
    <property type="component" value="Unassembled WGS sequence"/>
</dbReference>
<keyword evidence="7 8" id="KW-0472">Membrane</keyword>
<evidence type="ECO:0000256" key="5">
    <source>
        <dbReference type="ARBA" id="ARBA00022692"/>
    </source>
</evidence>
<keyword evidence="3" id="KW-0813">Transport</keyword>
<evidence type="ECO:0000256" key="6">
    <source>
        <dbReference type="ARBA" id="ARBA00022989"/>
    </source>
</evidence>
<evidence type="ECO:0000313" key="10">
    <source>
        <dbReference type="Proteomes" id="UP001165074"/>
    </source>
</evidence>
<feature type="transmembrane region" description="Helical" evidence="8">
    <location>
        <begin position="142"/>
        <end position="170"/>
    </location>
</feature>
<dbReference type="PANTHER" id="PTHR30269:SF0">
    <property type="entry name" value="MEMBRANE TRANSPORTER PROTEIN YFCA-RELATED"/>
    <property type="match status" value="1"/>
</dbReference>
<reference evidence="9" key="1">
    <citation type="submission" date="2023-03" db="EMBL/GenBank/DDBJ databases">
        <title>Actinoallomurus iriomotensis NBRC 103684.</title>
        <authorList>
            <person name="Ichikawa N."/>
            <person name="Sato H."/>
            <person name="Tonouchi N."/>
        </authorList>
    </citation>
    <scope>NUCLEOTIDE SEQUENCE</scope>
    <source>
        <strain evidence="9">NBRC 103684</strain>
    </source>
</reference>
<dbReference type="InterPro" id="IPR052017">
    <property type="entry name" value="TSUP"/>
</dbReference>
<dbReference type="EMBL" id="BSTK01000016">
    <property type="protein sequence ID" value="GLY90503.1"/>
    <property type="molecule type" value="Genomic_DNA"/>
</dbReference>
<evidence type="ECO:0000256" key="8">
    <source>
        <dbReference type="RuleBase" id="RU363041"/>
    </source>
</evidence>
<comment type="subcellular location">
    <subcellularLocation>
        <location evidence="1 8">Cell membrane</location>
        <topology evidence="1 8">Multi-pass membrane protein</topology>
    </subcellularLocation>
</comment>
<keyword evidence="4 8" id="KW-1003">Cell membrane</keyword>
<name>A0A9W6VYV6_9ACTN</name>
<feature type="transmembrane region" description="Helical" evidence="8">
    <location>
        <begin position="31"/>
        <end position="53"/>
    </location>
</feature>
<dbReference type="RefSeq" id="WP_285581445.1">
    <property type="nucleotide sequence ID" value="NZ_BSTK01000016.1"/>
</dbReference>
<accession>A0A9W6VYV6</accession>
<gene>
    <name evidence="9" type="ORF">Airi02_084320</name>
</gene>
<organism evidence="9 10">
    <name type="scientific">Actinoallomurus iriomotensis</name>
    <dbReference type="NCBI Taxonomy" id="478107"/>
    <lineage>
        <taxon>Bacteria</taxon>
        <taxon>Bacillati</taxon>
        <taxon>Actinomycetota</taxon>
        <taxon>Actinomycetes</taxon>
        <taxon>Streptosporangiales</taxon>
        <taxon>Thermomonosporaceae</taxon>
        <taxon>Actinoallomurus</taxon>
    </lineage>
</organism>
<dbReference type="GO" id="GO:0005886">
    <property type="term" value="C:plasma membrane"/>
    <property type="evidence" value="ECO:0007669"/>
    <property type="project" value="UniProtKB-SubCell"/>
</dbReference>
<dbReference type="PANTHER" id="PTHR30269">
    <property type="entry name" value="TRANSMEMBRANE PROTEIN YFCA"/>
    <property type="match status" value="1"/>
</dbReference>
<dbReference type="InterPro" id="IPR002781">
    <property type="entry name" value="TM_pro_TauE-like"/>
</dbReference>
<sequence length="251" mass="25825">MNLAETGLLAAAGVAAGVVNAVAGGGSLISFPALLAVGYPAVSANVTNTVALWPGYIGGALGYRAELSGQRQRAIAFSVTSVIGAVVGCLLLLVTPEGVFHSLTPVLIAMASLLLAVQPWLKRRLSASERLSRRHHRTLLHAGLLLGGIYGAYFGAGLGVMLLGILGVFVHDHLQRVNAVRSVLSLVINTVAFAAFALFGPVRWYAVAVMAVASLAGGFAGARVARRLSPEILRGVIVTFGLGVALALGLR</sequence>
<evidence type="ECO:0000256" key="4">
    <source>
        <dbReference type="ARBA" id="ARBA00022475"/>
    </source>
</evidence>
<dbReference type="Pfam" id="PF01925">
    <property type="entry name" value="TauE"/>
    <property type="match status" value="1"/>
</dbReference>
<comment type="similarity">
    <text evidence="2 8">Belongs to the 4-toluene sulfonate uptake permease (TSUP) (TC 2.A.102) family.</text>
</comment>
<feature type="transmembrane region" description="Helical" evidence="8">
    <location>
        <begin position="74"/>
        <end position="94"/>
    </location>
</feature>
<comment type="caution">
    <text evidence="9">The sequence shown here is derived from an EMBL/GenBank/DDBJ whole genome shotgun (WGS) entry which is preliminary data.</text>
</comment>
<evidence type="ECO:0000256" key="7">
    <source>
        <dbReference type="ARBA" id="ARBA00023136"/>
    </source>
</evidence>
<evidence type="ECO:0000256" key="1">
    <source>
        <dbReference type="ARBA" id="ARBA00004651"/>
    </source>
</evidence>
<proteinExistence type="inferred from homology"/>
<feature type="transmembrane region" description="Helical" evidence="8">
    <location>
        <begin position="182"/>
        <end position="199"/>
    </location>
</feature>